<keyword evidence="2" id="KW-1185">Reference proteome</keyword>
<reference evidence="1 2" key="1">
    <citation type="submission" date="2019-02" db="EMBL/GenBank/DDBJ databases">
        <title>Deep-cultivation of Planctomycetes and their phenomic and genomic characterization uncovers novel biology.</title>
        <authorList>
            <person name="Wiegand S."/>
            <person name="Jogler M."/>
            <person name="Boedeker C."/>
            <person name="Pinto D."/>
            <person name="Vollmers J."/>
            <person name="Rivas-Marin E."/>
            <person name="Kohn T."/>
            <person name="Peeters S.H."/>
            <person name="Heuer A."/>
            <person name="Rast P."/>
            <person name="Oberbeckmann S."/>
            <person name="Bunk B."/>
            <person name="Jeske O."/>
            <person name="Meyerdierks A."/>
            <person name="Storesund J.E."/>
            <person name="Kallscheuer N."/>
            <person name="Luecker S."/>
            <person name="Lage O.M."/>
            <person name="Pohl T."/>
            <person name="Merkel B.J."/>
            <person name="Hornburger P."/>
            <person name="Mueller R.-W."/>
            <person name="Bruemmer F."/>
            <person name="Labrenz M."/>
            <person name="Spormann A.M."/>
            <person name="Op den Camp H."/>
            <person name="Overmann J."/>
            <person name="Amann R."/>
            <person name="Jetten M.S.M."/>
            <person name="Mascher T."/>
            <person name="Medema M.H."/>
            <person name="Devos D.P."/>
            <person name="Kaster A.-K."/>
            <person name="Ovreas L."/>
            <person name="Rohde M."/>
            <person name="Galperin M.Y."/>
            <person name="Jogler C."/>
        </authorList>
    </citation>
    <scope>NUCLEOTIDE SEQUENCE [LARGE SCALE GENOMIC DNA]</scope>
    <source>
        <strain evidence="1 2">ETA_A1</strain>
    </source>
</reference>
<evidence type="ECO:0000313" key="2">
    <source>
        <dbReference type="Proteomes" id="UP000319576"/>
    </source>
</evidence>
<evidence type="ECO:0000313" key="1">
    <source>
        <dbReference type="EMBL" id="QDU20742.1"/>
    </source>
</evidence>
<gene>
    <name evidence="1" type="ORF">ETAA1_27010</name>
</gene>
<dbReference type="AlphaFoldDB" id="A0A517XTB9"/>
<organism evidence="1 2">
    <name type="scientific">Urbifossiella limnaea</name>
    <dbReference type="NCBI Taxonomy" id="2528023"/>
    <lineage>
        <taxon>Bacteria</taxon>
        <taxon>Pseudomonadati</taxon>
        <taxon>Planctomycetota</taxon>
        <taxon>Planctomycetia</taxon>
        <taxon>Gemmatales</taxon>
        <taxon>Gemmataceae</taxon>
        <taxon>Urbifossiella</taxon>
    </lineage>
</organism>
<proteinExistence type="predicted"/>
<dbReference type="EMBL" id="CP036273">
    <property type="protein sequence ID" value="QDU20742.1"/>
    <property type="molecule type" value="Genomic_DNA"/>
</dbReference>
<name>A0A517XTB9_9BACT</name>
<accession>A0A517XTB9</accession>
<protein>
    <submittedName>
        <fullName evidence="1">Uncharacterized protein</fullName>
    </submittedName>
</protein>
<dbReference type="KEGG" id="uli:ETAA1_27010"/>
<dbReference type="Proteomes" id="UP000319576">
    <property type="component" value="Chromosome"/>
</dbReference>
<sequence length="146" mass="16510">MPLFVEYVRPAWRISRDGPRDFSGGEFWGRLSVGARVVEWTLNDDDSVTVRHPGCRGIFAALAGQPSEPQRYRVYTVKAPAAHGGLRTWWACPGCARRCGLLYLVPARDRLGCRVCCRLVYRSQYERRTRTQHRGSGKAQGRTRAG</sequence>